<dbReference type="Gene3D" id="2.40.30.170">
    <property type="match status" value="1"/>
</dbReference>
<feature type="domain" description="CusB-like beta-barrel" evidence="3">
    <location>
        <begin position="228"/>
        <end position="297"/>
    </location>
</feature>
<dbReference type="NCBIfam" id="TIGR01730">
    <property type="entry name" value="RND_mfp"/>
    <property type="match status" value="1"/>
</dbReference>
<dbReference type="GO" id="GO:0060003">
    <property type="term" value="P:copper ion export"/>
    <property type="evidence" value="ECO:0007669"/>
    <property type="project" value="TreeGrafter"/>
</dbReference>
<dbReference type="Proteomes" id="UP000501780">
    <property type="component" value="Chromosome"/>
</dbReference>
<dbReference type="RefSeq" id="WP_167962293.1">
    <property type="nucleotide sequence ID" value="NZ_CP050831.1"/>
</dbReference>
<reference evidence="4 5" key="1">
    <citation type="submission" date="2020-03" db="EMBL/GenBank/DDBJ databases">
        <title>Genomic analysis of Bacteroides faecium CBA7301.</title>
        <authorList>
            <person name="Kim J."/>
            <person name="Roh S.W."/>
        </authorList>
    </citation>
    <scope>NUCLEOTIDE SEQUENCE [LARGE SCALE GENOMIC DNA]</scope>
    <source>
        <strain evidence="4 5">CBA7301</strain>
    </source>
</reference>
<dbReference type="PANTHER" id="PTHR30097:SF4">
    <property type="entry name" value="SLR6042 PROTEIN"/>
    <property type="match status" value="1"/>
</dbReference>
<dbReference type="PROSITE" id="PS51257">
    <property type="entry name" value="PROKAR_LIPOPROTEIN"/>
    <property type="match status" value="1"/>
</dbReference>
<protein>
    <submittedName>
        <fullName evidence="4">Efflux RND transporter periplasmic adaptor subunit</fullName>
    </submittedName>
</protein>
<organism evidence="4 5">
    <name type="scientific">Bacteroides faecium</name>
    <dbReference type="NCBI Taxonomy" id="2715212"/>
    <lineage>
        <taxon>Bacteria</taxon>
        <taxon>Pseudomonadati</taxon>
        <taxon>Bacteroidota</taxon>
        <taxon>Bacteroidia</taxon>
        <taxon>Bacteroidales</taxon>
        <taxon>Bacteroidaceae</taxon>
        <taxon>Bacteroides</taxon>
    </lineage>
</organism>
<dbReference type="PANTHER" id="PTHR30097">
    <property type="entry name" value="CATION EFFLUX SYSTEM PROTEIN CUSB"/>
    <property type="match status" value="1"/>
</dbReference>
<dbReference type="InterPro" id="IPR058792">
    <property type="entry name" value="Beta-barrel_RND_2"/>
</dbReference>
<comment type="similarity">
    <text evidence="1">Belongs to the membrane fusion protein (MFP) (TC 8.A.1) family.</text>
</comment>
<evidence type="ECO:0000313" key="4">
    <source>
        <dbReference type="EMBL" id="QIU94397.1"/>
    </source>
</evidence>
<dbReference type="GO" id="GO:0016020">
    <property type="term" value="C:membrane"/>
    <property type="evidence" value="ECO:0007669"/>
    <property type="project" value="InterPro"/>
</dbReference>
<name>A0A6H0KPT4_9BACE</name>
<sequence length="299" mass="32331">MKKIFYSVLLLALTACKGNQQITDNETGMVSATEVAADTVAKQPEVDAVTSATSKPNQVSFNGRIVLPPQRQATIALTMGGVVKNTSLLPGQHIAKNAVIATLENPEFITLQQTYLDSHAQAEYLLAEYERQKALSAEQAASQKKFQQSKADYLSMKSRQDAAAAQLSLLGVAPETLLKNGIQPLLEVKAPISGYAANVAMNIGKYINPGEALCEIIDKSSPMLCLTTYEKDLADIQVGSPVQFRVNGMGTQTFNGTVVSIGQKVDETNRSLEVYSSIKETNAQFRPGMYVTAHIQKND</sequence>
<gene>
    <name evidence="4" type="ORF">BacF7301_09665</name>
</gene>
<keyword evidence="2" id="KW-0813">Transport</keyword>
<dbReference type="InterPro" id="IPR051909">
    <property type="entry name" value="MFP_Cation_Efflux"/>
</dbReference>
<dbReference type="EMBL" id="CP050831">
    <property type="protein sequence ID" value="QIU94397.1"/>
    <property type="molecule type" value="Genomic_DNA"/>
</dbReference>
<proteinExistence type="inferred from homology"/>
<dbReference type="KEGG" id="bfc:BacF7301_09665"/>
<keyword evidence="5" id="KW-1185">Reference proteome</keyword>
<dbReference type="AlphaFoldDB" id="A0A6H0KPT4"/>
<dbReference type="GO" id="GO:0015679">
    <property type="term" value="P:plasma membrane copper ion transport"/>
    <property type="evidence" value="ECO:0007669"/>
    <property type="project" value="TreeGrafter"/>
</dbReference>
<dbReference type="InterPro" id="IPR006143">
    <property type="entry name" value="RND_pump_MFP"/>
</dbReference>
<dbReference type="SUPFAM" id="SSF111369">
    <property type="entry name" value="HlyD-like secretion proteins"/>
    <property type="match status" value="1"/>
</dbReference>
<accession>A0A6H0KPT4</accession>
<evidence type="ECO:0000313" key="5">
    <source>
        <dbReference type="Proteomes" id="UP000501780"/>
    </source>
</evidence>
<dbReference type="GO" id="GO:0030313">
    <property type="term" value="C:cell envelope"/>
    <property type="evidence" value="ECO:0007669"/>
    <property type="project" value="TreeGrafter"/>
</dbReference>
<dbReference type="GO" id="GO:0022857">
    <property type="term" value="F:transmembrane transporter activity"/>
    <property type="evidence" value="ECO:0007669"/>
    <property type="project" value="InterPro"/>
</dbReference>
<dbReference type="Pfam" id="PF25954">
    <property type="entry name" value="Beta-barrel_RND_2"/>
    <property type="match status" value="1"/>
</dbReference>
<evidence type="ECO:0000256" key="2">
    <source>
        <dbReference type="ARBA" id="ARBA00022448"/>
    </source>
</evidence>
<evidence type="ECO:0000256" key="1">
    <source>
        <dbReference type="ARBA" id="ARBA00009477"/>
    </source>
</evidence>
<evidence type="ECO:0000259" key="3">
    <source>
        <dbReference type="Pfam" id="PF25954"/>
    </source>
</evidence>